<organism evidence="2 3">
    <name type="scientific">Rhizobium miluonense</name>
    <dbReference type="NCBI Taxonomy" id="411945"/>
    <lineage>
        <taxon>Bacteria</taxon>
        <taxon>Pseudomonadati</taxon>
        <taxon>Pseudomonadota</taxon>
        <taxon>Alphaproteobacteria</taxon>
        <taxon>Hyphomicrobiales</taxon>
        <taxon>Rhizobiaceae</taxon>
        <taxon>Rhizobium/Agrobacterium group</taxon>
        <taxon>Rhizobium</taxon>
    </lineage>
</organism>
<reference evidence="3" key="1">
    <citation type="submission" date="2016-08" db="EMBL/GenBank/DDBJ databases">
        <authorList>
            <person name="Varghese N."/>
            <person name="Submissions Spin"/>
        </authorList>
    </citation>
    <scope>NUCLEOTIDE SEQUENCE [LARGE SCALE GENOMIC DNA]</scope>
    <source>
        <strain evidence="3">HAMBI 2971</strain>
    </source>
</reference>
<dbReference type="RefSeq" id="WP_092844882.1">
    <property type="nucleotide sequence ID" value="NZ_FMAH01000004.1"/>
</dbReference>
<dbReference type="NCBIfam" id="NF010240">
    <property type="entry name" value="PRK13687.1"/>
    <property type="match status" value="1"/>
</dbReference>
<dbReference type="Proteomes" id="UP000199435">
    <property type="component" value="Unassembled WGS sequence"/>
</dbReference>
<accession>A0A1C3UJF2</accession>
<name>A0A1C3UJF2_9HYPH</name>
<protein>
    <recommendedName>
        <fullName evidence="1">UPF0386 protein GA0061102_100458</fullName>
    </recommendedName>
</protein>
<evidence type="ECO:0000256" key="1">
    <source>
        <dbReference type="HAMAP-Rule" id="MF_00827"/>
    </source>
</evidence>
<dbReference type="InterPro" id="IPR018654">
    <property type="entry name" value="YjhX_toxin"/>
</dbReference>
<dbReference type="AlphaFoldDB" id="A0A1C3UJF2"/>
<dbReference type="EMBL" id="FMAH01000004">
    <property type="protein sequence ID" value="SCB15620.1"/>
    <property type="molecule type" value="Genomic_DNA"/>
</dbReference>
<comment type="similarity">
    <text evidence="1">Belongs to the UPF0386 family.</text>
</comment>
<keyword evidence="3" id="KW-1185">Reference proteome</keyword>
<dbReference type="HAMAP" id="MF_00827">
    <property type="entry name" value="UPF0386"/>
    <property type="match status" value="1"/>
</dbReference>
<dbReference type="Pfam" id="PF09857">
    <property type="entry name" value="YjhX_toxin"/>
    <property type="match status" value="1"/>
</dbReference>
<sequence length="85" mass="9947">MDISRAEQRILHLLAQGGRIETERSENKKIETVSCFTRDGWLYPDFGIDLFRRLKRLKAIKSTDGDPYRISDKGLRLVRAQLNNR</sequence>
<evidence type="ECO:0000313" key="2">
    <source>
        <dbReference type="EMBL" id="SCB15620.1"/>
    </source>
</evidence>
<gene>
    <name evidence="2" type="ORF">GA0061102_100458</name>
</gene>
<dbReference type="OrthoDB" id="7204880at2"/>
<proteinExistence type="inferred from homology"/>
<evidence type="ECO:0000313" key="3">
    <source>
        <dbReference type="Proteomes" id="UP000199435"/>
    </source>
</evidence>